<evidence type="ECO:0000256" key="7">
    <source>
        <dbReference type="ARBA" id="ARBA00022723"/>
    </source>
</evidence>
<sequence length="301" mass="34655">MKAMFPIIENTCLKMSNFLKHEVANQSKDGVHFRDVTARFTTEVVTDTIFGVEAGTFAQEKALLCDLGAKLLDCFENVVNFFIITSIFPFLKRFRCFWIVSKTVGRGFEELMKKGMQFRSQSNSQRSDFLSFIMDLGSRQNLSLTEMTSHALTVYLDGYETTSITIPLVLYQLAKNQQAQEKLRNEIREYELNGGINYEAIQEMEYLDQVVNETMRVHPPIIIINKLCTESVKYPVNGRQVEIPRGMTVHIPIFSIHRNENNFPNPEEFIPERFDKERGGSKVFKEKCSFLPFGNGPRICL</sequence>
<dbReference type="GO" id="GO:0016705">
    <property type="term" value="F:oxidoreductase activity, acting on paired donors, with incorporation or reduction of molecular oxygen"/>
    <property type="evidence" value="ECO:0007669"/>
    <property type="project" value="InterPro"/>
</dbReference>
<keyword evidence="11 14" id="KW-0408">Iron</keyword>
<evidence type="ECO:0000313" key="15">
    <source>
        <dbReference type="EnsemblMetazoa" id="PPAI008274-PA"/>
    </source>
</evidence>
<evidence type="ECO:0000256" key="8">
    <source>
        <dbReference type="ARBA" id="ARBA00022824"/>
    </source>
</evidence>
<dbReference type="PANTHER" id="PTHR24292">
    <property type="entry name" value="CYTOCHROME P450"/>
    <property type="match status" value="1"/>
</dbReference>
<dbReference type="Proteomes" id="UP000092462">
    <property type="component" value="Unassembled WGS sequence"/>
</dbReference>
<evidence type="ECO:0000256" key="11">
    <source>
        <dbReference type="ARBA" id="ARBA00023004"/>
    </source>
</evidence>
<dbReference type="GO" id="GO:0005506">
    <property type="term" value="F:iron ion binding"/>
    <property type="evidence" value="ECO:0007669"/>
    <property type="project" value="InterPro"/>
</dbReference>
<dbReference type="InterPro" id="IPR050476">
    <property type="entry name" value="Insect_CytP450_Detox"/>
</dbReference>
<dbReference type="AlphaFoldDB" id="A0A1B0EYN6"/>
<keyword evidence="10" id="KW-0560">Oxidoreductase</keyword>
<comment type="function">
    <text evidence="2">May be involved in the metabolism of insect hormones and in the breakdown of synthetic insecticides.</text>
</comment>
<reference evidence="15" key="1">
    <citation type="submission" date="2022-08" db="UniProtKB">
        <authorList>
            <consortium name="EnsemblMetazoa"/>
        </authorList>
    </citation>
    <scope>IDENTIFICATION</scope>
    <source>
        <strain evidence="15">Israel</strain>
    </source>
</reference>
<dbReference type="PANTHER" id="PTHR24292:SF84">
    <property type="entry name" value="CYTOCHROME P450 28A5-RELATED"/>
    <property type="match status" value="1"/>
</dbReference>
<dbReference type="PRINTS" id="PR00385">
    <property type="entry name" value="P450"/>
</dbReference>
<evidence type="ECO:0000256" key="5">
    <source>
        <dbReference type="ARBA" id="ARBA00010617"/>
    </source>
</evidence>
<evidence type="ECO:0000256" key="13">
    <source>
        <dbReference type="ARBA" id="ARBA00023136"/>
    </source>
</evidence>
<evidence type="ECO:0000256" key="4">
    <source>
        <dbReference type="ARBA" id="ARBA00004406"/>
    </source>
</evidence>
<dbReference type="EnsemblMetazoa" id="PPAI008274-RA">
    <property type="protein sequence ID" value="PPAI008274-PA"/>
    <property type="gene ID" value="PPAI008274"/>
</dbReference>
<name>A0A1B0EYN6_PHLPP</name>
<keyword evidence="12" id="KW-0503">Monooxygenase</keyword>
<dbReference type="InterPro" id="IPR036396">
    <property type="entry name" value="Cyt_P450_sf"/>
</dbReference>
<evidence type="ECO:0000256" key="10">
    <source>
        <dbReference type="ARBA" id="ARBA00023002"/>
    </source>
</evidence>
<dbReference type="Pfam" id="PF00067">
    <property type="entry name" value="p450"/>
    <property type="match status" value="1"/>
</dbReference>
<keyword evidence="16" id="KW-1185">Reference proteome</keyword>
<comment type="subcellular location">
    <subcellularLocation>
        <location evidence="4">Endoplasmic reticulum membrane</location>
        <topology evidence="4">Peripheral membrane protein</topology>
    </subcellularLocation>
    <subcellularLocation>
        <location evidence="3">Microsome membrane</location>
        <topology evidence="3">Peripheral membrane protein</topology>
    </subcellularLocation>
</comment>
<dbReference type="InterPro" id="IPR001128">
    <property type="entry name" value="Cyt_P450"/>
</dbReference>
<dbReference type="Gene3D" id="1.10.630.10">
    <property type="entry name" value="Cytochrome P450"/>
    <property type="match status" value="1"/>
</dbReference>
<dbReference type="VEuPathDB" id="VectorBase:PPAI008274"/>
<keyword evidence="13" id="KW-0472">Membrane</keyword>
<dbReference type="GO" id="GO:0005789">
    <property type="term" value="C:endoplasmic reticulum membrane"/>
    <property type="evidence" value="ECO:0007669"/>
    <property type="project" value="UniProtKB-SubCell"/>
</dbReference>
<keyword evidence="7 14" id="KW-0479">Metal-binding</keyword>
<proteinExistence type="inferred from homology"/>
<keyword evidence="6 14" id="KW-0349">Heme</keyword>
<dbReference type="PRINTS" id="PR00465">
    <property type="entry name" value="EP450IV"/>
</dbReference>
<evidence type="ECO:0000256" key="6">
    <source>
        <dbReference type="ARBA" id="ARBA00022617"/>
    </source>
</evidence>
<evidence type="ECO:0000256" key="3">
    <source>
        <dbReference type="ARBA" id="ARBA00004174"/>
    </source>
</evidence>
<dbReference type="GO" id="GO:0004497">
    <property type="term" value="F:monooxygenase activity"/>
    <property type="evidence" value="ECO:0007669"/>
    <property type="project" value="UniProtKB-KW"/>
</dbReference>
<accession>A0A1B0EYN6</accession>
<dbReference type="EMBL" id="AJVK01064384">
    <property type="status" value="NOT_ANNOTATED_CDS"/>
    <property type="molecule type" value="Genomic_DNA"/>
</dbReference>
<protein>
    <submittedName>
        <fullName evidence="15">Uncharacterized protein</fullName>
    </submittedName>
</protein>
<comment type="similarity">
    <text evidence="5">Belongs to the cytochrome P450 family.</text>
</comment>
<evidence type="ECO:0000256" key="1">
    <source>
        <dbReference type="ARBA" id="ARBA00001971"/>
    </source>
</evidence>
<keyword evidence="8" id="KW-0256">Endoplasmic reticulum</keyword>
<evidence type="ECO:0000256" key="9">
    <source>
        <dbReference type="ARBA" id="ARBA00022848"/>
    </source>
</evidence>
<comment type="cofactor">
    <cofactor evidence="1 14">
        <name>heme</name>
        <dbReference type="ChEBI" id="CHEBI:30413"/>
    </cofactor>
</comment>
<evidence type="ECO:0000256" key="14">
    <source>
        <dbReference type="PIRSR" id="PIRSR602403-1"/>
    </source>
</evidence>
<dbReference type="GO" id="GO:0020037">
    <property type="term" value="F:heme binding"/>
    <property type="evidence" value="ECO:0007669"/>
    <property type="project" value="InterPro"/>
</dbReference>
<keyword evidence="9" id="KW-0492">Microsome</keyword>
<evidence type="ECO:0000313" key="16">
    <source>
        <dbReference type="Proteomes" id="UP000092462"/>
    </source>
</evidence>
<evidence type="ECO:0000256" key="12">
    <source>
        <dbReference type="ARBA" id="ARBA00023033"/>
    </source>
</evidence>
<feature type="binding site" description="axial binding residue" evidence="14">
    <location>
        <position position="300"/>
    </location>
    <ligand>
        <name>heme</name>
        <dbReference type="ChEBI" id="CHEBI:30413"/>
    </ligand>
    <ligandPart>
        <name>Fe</name>
        <dbReference type="ChEBI" id="CHEBI:18248"/>
    </ligandPart>
</feature>
<dbReference type="VEuPathDB" id="VectorBase:PPAPM1_006862"/>
<dbReference type="SUPFAM" id="SSF48264">
    <property type="entry name" value="Cytochrome P450"/>
    <property type="match status" value="1"/>
</dbReference>
<organism evidence="15 16">
    <name type="scientific">Phlebotomus papatasi</name>
    <name type="common">Sandfly</name>
    <dbReference type="NCBI Taxonomy" id="29031"/>
    <lineage>
        <taxon>Eukaryota</taxon>
        <taxon>Metazoa</taxon>
        <taxon>Ecdysozoa</taxon>
        <taxon>Arthropoda</taxon>
        <taxon>Hexapoda</taxon>
        <taxon>Insecta</taxon>
        <taxon>Pterygota</taxon>
        <taxon>Neoptera</taxon>
        <taxon>Endopterygota</taxon>
        <taxon>Diptera</taxon>
        <taxon>Nematocera</taxon>
        <taxon>Psychodoidea</taxon>
        <taxon>Psychodidae</taxon>
        <taxon>Phlebotomus</taxon>
        <taxon>Phlebotomus</taxon>
    </lineage>
</organism>
<dbReference type="InterPro" id="IPR002403">
    <property type="entry name" value="Cyt_P450_E_grp-IV"/>
</dbReference>
<evidence type="ECO:0000256" key="2">
    <source>
        <dbReference type="ARBA" id="ARBA00003690"/>
    </source>
</evidence>